<dbReference type="GO" id="GO:0008773">
    <property type="term" value="F:[protein-PII] uridylyltransferase activity"/>
    <property type="evidence" value="ECO:0007669"/>
    <property type="project" value="UniProtKB-UniRule"/>
</dbReference>
<evidence type="ECO:0000256" key="3">
    <source>
        <dbReference type="ARBA" id="ARBA00022737"/>
    </source>
</evidence>
<dbReference type="HAMAP" id="MF_00277">
    <property type="entry name" value="PII_uridylyl_transf"/>
    <property type="match status" value="1"/>
</dbReference>
<dbReference type="InterPro" id="IPR010043">
    <property type="entry name" value="UTase/UR"/>
</dbReference>
<sequence length="873" mass="95690">MDSQPSLPAPALRLKAARADLFERARHGAVGGFAWEYTHLVDRYFEERILELGDQPFAFALVAVGGYGRGRLCPGSDVDILLLFSRRIPNSTESFVKSLLFPLWDIGLDLGHGVRTVADCIALADKDFQVLASLLDARPLAGDAEVFERLRAAFAAKALKRQGRTFARSLSQHNESRAVQYGDATGMLEPELKNGLGGLRDGQQVFWLVTVMAALGLPPLFLPEELARLRDDQAFLNRVRTALHICAGRKTDRLFFDLQPRTARLMGFATHHDSPEDTGRAVEFFLSRLHQAMTRIKAMREAMFQEVFPAQSATLPPQPSAPGIFLDARGVGLVPQPKPAPAAVLTAFLESARTGLPLTWAARRTIRDNLESLAAGLTNRPETLDGLVKIFAAPRSGPACDGLLETRLLPAVVPEFGQVEHLIQFNDYHVHPVGRHTMVTLARLAGFRFHGNSKSDANAWAAEIAARVPRYDILILAGFFHDLGKGNPDHSEAGAAMAREVLTRFGLDQDTAQEVALLVRHHLLIPKAATRRDLSDERVASEMAATAGSPERLDALYLLSVADSMATGPRAWNSWSRSLFAELYFKTRRLLLHGPLAEPDAAKRIETAREAVLHTCTDLDREFVDAALRAMPPRAFLALDHAQLAGHVRLVRQLWDSVARDRLRDPSAPGGQGIALIEAGPGRAEGTCRLTIAALDRSGLFATMAGALALHGLNILAADLFTWADKTAVDVFTVSEPQDTLFMDEIWPRVARSIEQALTGRLDLAARLAERRNSPLHKGNSAPRLRPIVTVDNQGSDFFTLVEVAAPDRIGFLHDMARTLSGHGLSIHIAKITTIKGRAADIFHVRDHTGAKLTDPERIETLRRDLLHAAEPA</sequence>
<comment type="activity regulation">
    <text evidence="7">Uridylyltransferase (UTase) activity is inhibited by glutamine, while glutamine activates uridylyl-removing (UR) activity.</text>
</comment>
<dbReference type="NCBIfam" id="TIGR01693">
    <property type="entry name" value="UTase_glnD"/>
    <property type="match status" value="1"/>
</dbReference>
<keyword evidence="11" id="KW-1185">Reference proteome</keyword>
<comment type="domain">
    <text evidence="7">Has four distinct domains: an N-terminal nucleotidyltransferase (NT) domain responsible for UTase activity, a central HD domain that encodes UR activity, and two C-terminal ACT domains that seem to have a role in glutamine sensing.</text>
</comment>
<comment type="cofactor">
    <cofactor evidence="7">
        <name>Mg(2+)</name>
        <dbReference type="ChEBI" id="CHEBI:18420"/>
    </cofactor>
</comment>
<dbReference type="SUPFAM" id="SSF109604">
    <property type="entry name" value="HD-domain/PDEase-like"/>
    <property type="match status" value="1"/>
</dbReference>
<feature type="domain" description="HD" evidence="9">
    <location>
        <begin position="433"/>
        <end position="556"/>
    </location>
</feature>
<dbReference type="EC" id="3.1.4.-" evidence="7"/>
<dbReference type="AlphaFoldDB" id="E6VZ09"/>
<evidence type="ECO:0000259" key="8">
    <source>
        <dbReference type="PROSITE" id="PS51671"/>
    </source>
</evidence>
<evidence type="ECO:0000256" key="1">
    <source>
        <dbReference type="ARBA" id="ARBA00022679"/>
    </source>
</evidence>
<dbReference type="SUPFAM" id="SSF55021">
    <property type="entry name" value="ACT-like"/>
    <property type="match status" value="2"/>
</dbReference>
<dbReference type="InterPro" id="IPR045865">
    <property type="entry name" value="ACT-like_dom_sf"/>
</dbReference>
<comment type="catalytic activity">
    <reaction evidence="7">
        <text>[protein-PII]-L-tyrosine + UTP = [protein-PII]-uridylyl-L-tyrosine + diphosphate</text>
        <dbReference type="Rhea" id="RHEA:13673"/>
        <dbReference type="Rhea" id="RHEA-COMP:12147"/>
        <dbReference type="Rhea" id="RHEA-COMP:12148"/>
        <dbReference type="ChEBI" id="CHEBI:33019"/>
        <dbReference type="ChEBI" id="CHEBI:46398"/>
        <dbReference type="ChEBI" id="CHEBI:46858"/>
        <dbReference type="ChEBI" id="CHEBI:90602"/>
        <dbReference type="EC" id="2.7.7.59"/>
    </reaction>
</comment>
<dbReference type="PROSITE" id="PS51671">
    <property type="entry name" value="ACT"/>
    <property type="match status" value="2"/>
</dbReference>
<dbReference type="Proteomes" id="UP000002191">
    <property type="component" value="Chromosome"/>
</dbReference>
<dbReference type="SMART" id="SM00471">
    <property type="entry name" value="HDc"/>
    <property type="match status" value="1"/>
</dbReference>
<dbReference type="PANTHER" id="PTHR47320:SF1">
    <property type="entry name" value="BIFUNCTIONAL URIDYLYLTRANSFERASE_URIDYLYL-REMOVING ENZYME"/>
    <property type="match status" value="1"/>
</dbReference>
<dbReference type="Pfam" id="PF08335">
    <property type="entry name" value="GlnD_UR_UTase"/>
    <property type="match status" value="1"/>
</dbReference>
<proteinExistence type="inferred from homology"/>
<comment type="function">
    <text evidence="7">Modifies, by uridylylation and deuridylylation, the PII regulatory proteins (GlnB and homologs), in response to the nitrogen status of the cell that GlnD senses through the glutamine level. Under low glutamine levels, catalyzes the conversion of the PII proteins and UTP to PII-UMP and PPi, while under higher glutamine levels, GlnD hydrolyzes PII-UMP to PII and UMP (deuridylylation). Thus, controls uridylylation state and activity of the PII proteins, and plays an important role in the regulation of nitrogen assimilation and metabolism.</text>
</comment>
<dbReference type="SUPFAM" id="SSF81593">
    <property type="entry name" value="Nucleotidyltransferase substrate binding subunit/domain"/>
    <property type="match status" value="1"/>
</dbReference>
<evidence type="ECO:0000256" key="4">
    <source>
        <dbReference type="ARBA" id="ARBA00022801"/>
    </source>
</evidence>
<organism evidence="10 11">
    <name type="scientific">Pseudodesulfovibrio aespoeensis (strain ATCC 700646 / DSM 10631 / Aspo-2)</name>
    <name type="common">Desulfovibrio aespoeensis</name>
    <dbReference type="NCBI Taxonomy" id="643562"/>
    <lineage>
        <taxon>Bacteria</taxon>
        <taxon>Pseudomonadati</taxon>
        <taxon>Thermodesulfobacteriota</taxon>
        <taxon>Desulfovibrionia</taxon>
        <taxon>Desulfovibrionales</taxon>
        <taxon>Desulfovibrionaceae</taxon>
    </lineage>
</organism>
<dbReference type="SUPFAM" id="SSF81301">
    <property type="entry name" value="Nucleotidyltransferase"/>
    <property type="match status" value="1"/>
</dbReference>
<dbReference type="SUPFAM" id="SSF81891">
    <property type="entry name" value="Poly A polymerase C-terminal region-like"/>
    <property type="match status" value="1"/>
</dbReference>
<dbReference type="PIRSF" id="PIRSF006288">
    <property type="entry name" value="PII_uridyltransf"/>
    <property type="match status" value="1"/>
</dbReference>
<reference evidence="11" key="1">
    <citation type="submission" date="2010-12" db="EMBL/GenBank/DDBJ databases">
        <title>Complete sequence of Desulfovibrio aespoeensis Aspo-2.</title>
        <authorList>
            <consortium name="US DOE Joint Genome Institute"/>
            <person name="Lucas S."/>
            <person name="Copeland A."/>
            <person name="Lapidus A."/>
            <person name="Cheng J.-F."/>
            <person name="Goodwin L."/>
            <person name="Pitluck S."/>
            <person name="Chertkov O."/>
            <person name="Misra M."/>
            <person name="Detter J.C."/>
            <person name="Han C."/>
            <person name="Tapia R."/>
            <person name="Land M."/>
            <person name="Hauser L."/>
            <person name="Kyrpides N."/>
            <person name="Ivanova N."/>
            <person name="Ovchinnikova G."/>
            <person name="Pedersen K."/>
            <person name="Jagevall S."/>
            <person name="Hazen T."/>
            <person name="Woyke T."/>
        </authorList>
    </citation>
    <scope>NUCLEOTIDE SEQUENCE [LARGE SCALE GENOMIC DNA]</scope>
    <source>
        <strain evidence="11">ATCC 700646 / DSM 10631 / Aspo-2</strain>
    </source>
</reference>
<dbReference type="OrthoDB" id="9758038at2"/>
<accession>E6VZ09</accession>
<dbReference type="Pfam" id="PF01966">
    <property type="entry name" value="HD"/>
    <property type="match status" value="1"/>
</dbReference>
<dbReference type="InterPro" id="IPR043519">
    <property type="entry name" value="NT_sf"/>
</dbReference>
<dbReference type="Gene3D" id="3.30.70.260">
    <property type="match status" value="1"/>
</dbReference>
<keyword evidence="5 7" id="KW-0460">Magnesium</keyword>
<keyword evidence="4 7" id="KW-0378">Hydrolase</keyword>
<evidence type="ECO:0000313" key="11">
    <source>
        <dbReference type="Proteomes" id="UP000002191"/>
    </source>
</evidence>
<name>E6VZ09_PSEA9</name>
<dbReference type="eggNOG" id="COG2844">
    <property type="taxonomic scope" value="Bacteria"/>
</dbReference>
<keyword evidence="1 7" id="KW-0808">Transferase</keyword>
<dbReference type="InterPro" id="IPR006674">
    <property type="entry name" value="HD_domain"/>
</dbReference>
<dbReference type="GO" id="GO:0006808">
    <property type="term" value="P:regulation of nitrogen utilization"/>
    <property type="evidence" value="ECO:0007669"/>
    <property type="project" value="UniProtKB-UniRule"/>
</dbReference>
<comment type="catalytic activity">
    <reaction evidence="7">
        <text>[protein-PII]-uridylyl-L-tyrosine + H2O = [protein-PII]-L-tyrosine + UMP + H(+)</text>
        <dbReference type="Rhea" id="RHEA:48600"/>
        <dbReference type="Rhea" id="RHEA-COMP:12147"/>
        <dbReference type="Rhea" id="RHEA-COMP:12148"/>
        <dbReference type="ChEBI" id="CHEBI:15377"/>
        <dbReference type="ChEBI" id="CHEBI:15378"/>
        <dbReference type="ChEBI" id="CHEBI:46858"/>
        <dbReference type="ChEBI" id="CHEBI:57865"/>
        <dbReference type="ChEBI" id="CHEBI:90602"/>
    </reaction>
</comment>
<dbReference type="CDD" id="cd04899">
    <property type="entry name" value="ACT_ACR-UUR-like_2"/>
    <property type="match status" value="1"/>
</dbReference>
<dbReference type="STRING" id="643562.Daes_0654"/>
<evidence type="ECO:0000313" key="10">
    <source>
        <dbReference type="EMBL" id="ADU61672.1"/>
    </source>
</evidence>
<evidence type="ECO:0000256" key="2">
    <source>
        <dbReference type="ARBA" id="ARBA00022695"/>
    </source>
</evidence>
<dbReference type="Pfam" id="PF24931">
    <property type="entry name" value="ACT_ACR9_3rd"/>
    <property type="match status" value="1"/>
</dbReference>
<feature type="domain" description="ACT" evidence="8">
    <location>
        <begin position="801"/>
        <end position="873"/>
    </location>
</feature>
<dbReference type="CDD" id="cd05401">
    <property type="entry name" value="NT_GlnE_GlnD_like"/>
    <property type="match status" value="1"/>
</dbReference>
<dbReference type="PANTHER" id="PTHR47320">
    <property type="entry name" value="BIFUNCTIONAL URIDYLYLTRANSFERASE/URIDYLYL-REMOVING ENZYME"/>
    <property type="match status" value="1"/>
</dbReference>
<dbReference type="InterPro" id="IPR002912">
    <property type="entry name" value="ACT_dom"/>
</dbReference>
<keyword evidence="6 7" id="KW-0511">Multifunctional enzyme</keyword>
<dbReference type="HOGENOM" id="CLU_012833_1_0_7"/>
<evidence type="ECO:0000256" key="5">
    <source>
        <dbReference type="ARBA" id="ARBA00022842"/>
    </source>
</evidence>
<protein>
    <recommendedName>
        <fullName evidence="7">Bifunctional uridylyltransferase/uridylyl-removing enzyme</fullName>
        <shortName evidence="7">UTase/UR</shortName>
    </recommendedName>
    <alternativeName>
        <fullName evidence="7">Bifunctional [protein-PII] modification enzyme</fullName>
    </alternativeName>
    <alternativeName>
        <fullName evidence="7">Bifunctional nitrogen sensor protein</fullName>
    </alternativeName>
    <domain>
        <recommendedName>
            <fullName evidence="7">[Protein-PII] uridylyltransferase</fullName>
            <shortName evidence="7">PII uridylyltransferase</shortName>
            <shortName evidence="7">UTase</shortName>
            <ecNumber evidence="7">2.7.7.59</ecNumber>
        </recommendedName>
    </domain>
    <domain>
        <recommendedName>
            <fullName evidence="7">[Protein-PII]-UMP uridylyl-removing enzyme</fullName>
            <shortName evidence="7">UR</shortName>
            <ecNumber evidence="7">3.1.4.-</ecNumber>
        </recommendedName>
    </domain>
</protein>
<comment type="similarity">
    <text evidence="7">Belongs to the GlnD family.</text>
</comment>
<gene>
    <name evidence="7" type="primary">glnD</name>
    <name evidence="10" type="ordered locus">Daes_0654</name>
</gene>
<evidence type="ECO:0000259" key="9">
    <source>
        <dbReference type="PROSITE" id="PS51831"/>
    </source>
</evidence>
<comment type="caution">
    <text evidence="7">Lacks conserved residue(s) required for the propagation of feature annotation.</text>
</comment>
<dbReference type="InterPro" id="IPR013546">
    <property type="entry name" value="PII_UdlTrfase/GS_AdlTrfase"/>
</dbReference>
<dbReference type="EC" id="2.7.7.59" evidence="7"/>
<feature type="region of interest" description="Uridylyltransferase" evidence="7">
    <location>
        <begin position="1"/>
        <end position="319"/>
    </location>
</feature>
<dbReference type="GO" id="GO:0008081">
    <property type="term" value="F:phosphoric diester hydrolase activity"/>
    <property type="evidence" value="ECO:0007669"/>
    <property type="project" value="UniProtKB-UniRule"/>
</dbReference>
<dbReference type="Gene3D" id="1.10.3090.10">
    <property type="entry name" value="cca-adding enzyme, domain 2"/>
    <property type="match status" value="1"/>
</dbReference>
<reference evidence="10 11" key="2">
    <citation type="journal article" date="2014" name="Genome Announc.">
        <title>Complete Genome Sequence of the Subsurface, Mesophilic Sulfate-Reducing Bacterium Desulfovibrio aespoeensis Aspo-2.</title>
        <authorList>
            <person name="Pedersen K."/>
            <person name="Bengtsson A."/>
            <person name="Edlund J."/>
            <person name="Rabe L."/>
            <person name="Hazen T."/>
            <person name="Chakraborty R."/>
            <person name="Goodwin L."/>
            <person name="Shapiro N."/>
        </authorList>
    </citation>
    <scope>NUCLEOTIDE SEQUENCE [LARGE SCALE GENOMIC DNA]</scope>
    <source>
        <strain evidence="11">ATCC 700646 / DSM 10631 / Aspo-2</strain>
    </source>
</reference>
<dbReference type="RefSeq" id="WP_013513604.1">
    <property type="nucleotide sequence ID" value="NC_014844.1"/>
</dbReference>
<dbReference type="KEGG" id="das:Daes_0654"/>
<dbReference type="InterPro" id="IPR003607">
    <property type="entry name" value="HD/PDEase_dom"/>
</dbReference>
<evidence type="ECO:0000256" key="7">
    <source>
        <dbReference type="HAMAP-Rule" id="MF_00277"/>
    </source>
</evidence>
<keyword evidence="3" id="KW-0677">Repeat</keyword>
<keyword evidence="2 7" id="KW-0548">Nucleotidyltransferase</keyword>
<dbReference type="EMBL" id="CP002431">
    <property type="protein sequence ID" value="ADU61672.1"/>
    <property type="molecule type" value="Genomic_DNA"/>
</dbReference>
<evidence type="ECO:0000256" key="6">
    <source>
        <dbReference type="ARBA" id="ARBA00023268"/>
    </source>
</evidence>
<feature type="domain" description="ACT" evidence="8">
    <location>
        <begin position="689"/>
        <end position="771"/>
    </location>
</feature>
<dbReference type="CDD" id="cd04900">
    <property type="entry name" value="ACT_UUR-like_1"/>
    <property type="match status" value="1"/>
</dbReference>
<dbReference type="PROSITE" id="PS51831">
    <property type="entry name" value="HD"/>
    <property type="match status" value="1"/>
</dbReference>